<protein>
    <submittedName>
        <fullName evidence="1 3">Uncharacterized protein</fullName>
    </submittedName>
</protein>
<evidence type="ECO:0000313" key="2">
    <source>
        <dbReference type="Proteomes" id="UP000268014"/>
    </source>
</evidence>
<dbReference type="AlphaFoldDB" id="A0A0N4WHQ3"/>
<evidence type="ECO:0000313" key="1">
    <source>
        <dbReference type="EMBL" id="VDO40137.1"/>
    </source>
</evidence>
<proteinExistence type="predicted"/>
<reference evidence="1 2" key="2">
    <citation type="submission" date="2018-11" db="EMBL/GenBank/DDBJ databases">
        <authorList>
            <consortium name="Pathogen Informatics"/>
        </authorList>
    </citation>
    <scope>NUCLEOTIDE SEQUENCE [LARGE SCALE GENOMIC DNA]</scope>
    <source>
        <strain evidence="1 2">MHpl1</strain>
    </source>
</reference>
<dbReference type="OrthoDB" id="5852904at2759"/>
<dbReference type="Proteomes" id="UP000268014">
    <property type="component" value="Unassembled WGS sequence"/>
</dbReference>
<sequence>MFQQDTRPVLPKVVVTQPSSNDLQPSLTASVETIPVGEKKKCCTIL</sequence>
<dbReference type="WBParaSite" id="HPLM_0001043401-mRNA-1">
    <property type="protein sequence ID" value="HPLM_0001043401-mRNA-1"/>
    <property type="gene ID" value="HPLM_0001043401"/>
</dbReference>
<dbReference type="EMBL" id="UZAF01017293">
    <property type="protein sequence ID" value="VDO40137.1"/>
    <property type="molecule type" value="Genomic_DNA"/>
</dbReference>
<reference evidence="3" key="1">
    <citation type="submission" date="2017-02" db="UniProtKB">
        <authorList>
            <consortium name="WormBaseParasite"/>
        </authorList>
    </citation>
    <scope>IDENTIFICATION</scope>
</reference>
<name>A0A0N4WHQ3_HAEPC</name>
<accession>A0A0N4WHQ3</accession>
<organism evidence="3">
    <name type="scientific">Haemonchus placei</name>
    <name type="common">Barber's pole worm</name>
    <dbReference type="NCBI Taxonomy" id="6290"/>
    <lineage>
        <taxon>Eukaryota</taxon>
        <taxon>Metazoa</taxon>
        <taxon>Ecdysozoa</taxon>
        <taxon>Nematoda</taxon>
        <taxon>Chromadorea</taxon>
        <taxon>Rhabditida</taxon>
        <taxon>Rhabditina</taxon>
        <taxon>Rhabditomorpha</taxon>
        <taxon>Strongyloidea</taxon>
        <taxon>Trichostrongylidae</taxon>
        <taxon>Haemonchus</taxon>
    </lineage>
</organism>
<evidence type="ECO:0000313" key="3">
    <source>
        <dbReference type="WBParaSite" id="HPLM_0001043401-mRNA-1"/>
    </source>
</evidence>
<keyword evidence="2" id="KW-1185">Reference proteome</keyword>
<gene>
    <name evidence="1" type="ORF">HPLM_LOCUS10426</name>
</gene>